<accession>A0ABQ0IUN1</accession>
<comment type="caution">
    <text evidence="2">The sequence shown here is derived from an EMBL/GenBank/DDBJ whole genome shotgun (WGS) entry which is preliminary data.</text>
</comment>
<evidence type="ECO:0000313" key="3">
    <source>
        <dbReference type="Proteomes" id="UP000018209"/>
    </source>
</evidence>
<sequence length="48" mass="4836">MSETADGSEGAPYTQTAGGPGGGHGGSNSLWSDVFRTALQTGMGFIHH</sequence>
<evidence type="ECO:0000313" key="2">
    <source>
        <dbReference type="EMBL" id="GAD25915.1"/>
    </source>
</evidence>
<evidence type="ECO:0000256" key="1">
    <source>
        <dbReference type="SAM" id="MobiDB-lite"/>
    </source>
</evidence>
<organism evidence="2 3">
    <name type="scientific">Gluconobacter thailandicus NBRC 3257</name>
    <dbReference type="NCBI Taxonomy" id="1381097"/>
    <lineage>
        <taxon>Bacteria</taxon>
        <taxon>Pseudomonadati</taxon>
        <taxon>Pseudomonadota</taxon>
        <taxon>Alphaproteobacteria</taxon>
        <taxon>Acetobacterales</taxon>
        <taxon>Acetobacteraceae</taxon>
        <taxon>Gluconobacter</taxon>
    </lineage>
</organism>
<name>A0ABQ0IUN1_GLUTH</name>
<keyword evidence="3" id="KW-1185">Reference proteome</keyword>
<feature type="region of interest" description="Disordered" evidence="1">
    <location>
        <begin position="1"/>
        <end position="30"/>
    </location>
</feature>
<protein>
    <submittedName>
        <fullName evidence="2">Uncharacterized protein</fullName>
    </submittedName>
</protein>
<dbReference type="EMBL" id="BASM01000013">
    <property type="protein sequence ID" value="GAD25915.1"/>
    <property type="molecule type" value="Genomic_DNA"/>
</dbReference>
<reference evidence="2 3" key="1">
    <citation type="submission" date="2013-08" db="EMBL/GenBank/DDBJ databases">
        <title>Gluconobacter thailandicus NBRC 3257 whole genome sequence.</title>
        <authorList>
            <person name="Matsutani M."/>
            <person name="Yakushi T."/>
            <person name="Matsushita K."/>
        </authorList>
    </citation>
    <scope>NUCLEOTIDE SEQUENCE [LARGE SCALE GENOMIC DNA]</scope>
    <source>
        <strain evidence="2 3">NBRC 3257</strain>
    </source>
</reference>
<dbReference type="Proteomes" id="UP000018209">
    <property type="component" value="Unassembled WGS sequence"/>
</dbReference>
<proteinExistence type="predicted"/>
<gene>
    <name evidence="2" type="ORF">NBRC3257_0914</name>
</gene>